<organism evidence="2 3">
    <name type="scientific">Spirosoma arboris</name>
    <dbReference type="NCBI Taxonomy" id="2682092"/>
    <lineage>
        <taxon>Bacteria</taxon>
        <taxon>Pseudomonadati</taxon>
        <taxon>Bacteroidota</taxon>
        <taxon>Cytophagia</taxon>
        <taxon>Cytophagales</taxon>
        <taxon>Cytophagaceae</taxon>
        <taxon>Spirosoma</taxon>
    </lineage>
</organism>
<evidence type="ECO:0000313" key="3">
    <source>
        <dbReference type="Proteomes" id="UP000436006"/>
    </source>
</evidence>
<keyword evidence="1" id="KW-0812">Transmembrane</keyword>
<keyword evidence="1" id="KW-1133">Transmembrane helix</keyword>
<evidence type="ECO:0000256" key="1">
    <source>
        <dbReference type="SAM" id="Phobius"/>
    </source>
</evidence>
<sequence length="86" mass="9496">MLKIFTVINVINWGLISIWGAVVLYFAFNQTGHSDAAGRGLETAVLGAGILVLLLLIGLNLLPYHWTKIIALLSSGLLLFWLYIRD</sequence>
<feature type="transmembrane region" description="Helical" evidence="1">
    <location>
        <begin position="65"/>
        <end position="84"/>
    </location>
</feature>
<proteinExistence type="predicted"/>
<dbReference type="Proteomes" id="UP000436006">
    <property type="component" value="Unassembled WGS sequence"/>
</dbReference>
<comment type="caution">
    <text evidence="2">The sequence shown here is derived from an EMBL/GenBank/DDBJ whole genome shotgun (WGS) entry which is preliminary data.</text>
</comment>
<name>A0A7K1S8R7_9BACT</name>
<feature type="transmembrane region" description="Helical" evidence="1">
    <location>
        <begin position="6"/>
        <end position="28"/>
    </location>
</feature>
<accession>A0A7K1S8R7</accession>
<evidence type="ECO:0000313" key="2">
    <source>
        <dbReference type="EMBL" id="MVM30006.1"/>
    </source>
</evidence>
<dbReference type="EMBL" id="WPIN01000003">
    <property type="protein sequence ID" value="MVM30006.1"/>
    <property type="molecule type" value="Genomic_DNA"/>
</dbReference>
<feature type="transmembrane region" description="Helical" evidence="1">
    <location>
        <begin position="40"/>
        <end position="59"/>
    </location>
</feature>
<reference evidence="2 3" key="1">
    <citation type="submission" date="2019-12" db="EMBL/GenBank/DDBJ databases">
        <title>Spirosoma sp. HMF4905 genome sequencing and assembly.</title>
        <authorList>
            <person name="Kang H."/>
            <person name="Cha I."/>
            <person name="Kim H."/>
            <person name="Joh K."/>
        </authorList>
    </citation>
    <scope>NUCLEOTIDE SEQUENCE [LARGE SCALE GENOMIC DNA]</scope>
    <source>
        <strain evidence="2 3">HMF4905</strain>
    </source>
</reference>
<keyword evidence="3" id="KW-1185">Reference proteome</keyword>
<dbReference type="AlphaFoldDB" id="A0A7K1S8R7"/>
<protein>
    <submittedName>
        <fullName evidence="2">Uncharacterized protein</fullName>
    </submittedName>
</protein>
<gene>
    <name evidence="2" type="ORF">GO755_08180</name>
</gene>
<keyword evidence="1" id="KW-0472">Membrane</keyword>